<keyword evidence="3 4" id="KW-0456">Lyase</keyword>
<keyword evidence="2 4" id="KW-0474">Menaquinone biosynthesis</keyword>
<protein>
    <recommendedName>
        <fullName evidence="4">Chorismate dehydratase</fullName>
        <ecNumber evidence="4">4.2.1.151</ecNumber>
    </recommendedName>
    <alternativeName>
        <fullName evidence="4">Menaquinone biosynthetic enzyme MqnA</fullName>
    </alternativeName>
</protein>
<dbReference type="PANTHER" id="PTHR37690:SF1">
    <property type="entry name" value="CHORISMATE DEHYDRATASE"/>
    <property type="match status" value="1"/>
</dbReference>
<dbReference type="CDD" id="cd13634">
    <property type="entry name" value="PBP2_Sco4506"/>
    <property type="match status" value="1"/>
</dbReference>
<evidence type="ECO:0000313" key="6">
    <source>
        <dbReference type="Proteomes" id="UP001432222"/>
    </source>
</evidence>
<evidence type="ECO:0000256" key="1">
    <source>
        <dbReference type="ARBA" id="ARBA00004863"/>
    </source>
</evidence>
<name>A0ABZ1U0E5_9ACTN</name>
<organism evidence="5 6">
    <name type="scientific">Kitasatospora purpeofusca</name>
    <dbReference type="NCBI Taxonomy" id="67352"/>
    <lineage>
        <taxon>Bacteria</taxon>
        <taxon>Bacillati</taxon>
        <taxon>Actinomycetota</taxon>
        <taxon>Actinomycetes</taxon>
        <taxon>Kitasatosporales</taxon>
        <taxon>Streptomycetaceae</taxon>
        <taxon>Kitasatospora</taxon>
    </lineage>
</organism>
<evidence type="ECO:0000313" key="5">
    <source>
        <dbReference type="EMBL" id="WUQ84673.1"/>
    </source>
</evidence>
<dbReference type="Gene3D" id="3.40.190.10">
    <property type="entry name" value="Periplasmic binding protein-like II"/>
    <property type="match status" value="2"/>
</dbReference>
<proteinExistence type="inferred from homology"/>
<dbReference type="EC" id="4.2.1.151" evidence="4"/>
<dbReference type="InterPro" id="IPR030868">
    <property type="entry name" value="MqnA"/>
</dbReference>
<dbReference type="PANTHER" id="PTHR37690">
    <property type="entry name" value="CHORISMATE DEHYDRATASE"/>
    <property type="match status" value="1"/>
</dbReference>
<reference evidence="5" key="1">
    <citation type="submission" date="2022-10" db="EMBL/GenBank/DDBJ databases">
        <title>The complete genomes of actinobacterial strains from the NBC collection.</title>
        <authorList>
            <person name="Joergensen T.S."/>
            <person name="Alvarez Arevalo M."/>
            <person name="Sterndorff E.B."/>
            <person name="Faurdal D."/>
            <person name="Vuksanovic O."/>
            <person name="Mourched A.-S."/>
            <person name="Charusanti P."/>
            <person name="Shaw S."/>
            <person name="Blin K."/>
            <person name="Weber T."/>
        </authorList>
    </citation>
    <scope>NUCLEOTIDE SEQUENCE</scope>
    <source>
        <strain evidence="5">NBC_00222</strain>
    </source>
</reference>
<comment type="pathway">
    <text evidence="1 4">Quinol/quinone metabolism; menaquinone biosynthesis.</text>
</comment>
<comment type="function">
    <text evidence="4">Catalyzes the dehydration of chorismate into 3-[(1-carboxyvinyl)oxy]benzoate, a step in the biosynthesis of menaquinone (MK, vitamin K2).</text>
</comment>
<sequence length="330" mass="36269">MAVPDEETRETRENTPVRPRVGHIQFLNCVPLYWGLARTGNLLDLDLTKDTPEKLSDQLVGGSLDIGPITCVEYLRHADELLVLPDIAVGSDGPVMSCVIVSKVPLAELDGRKVALGSTSRTSVRLARLLLEEREGVRPEYYSCPPDLEAMLAEADAAVLIGDPALRAYLGQAAERGLTVHDLGEMWKEWTGLPFVFAVWAARRDFAERRPELTAAVHRAFLESRDLSLVEAREVATHAARWETFDADVLERYFSEALDFSLGERQLAGVAEFARRVAHDSGFAPDVAVRLLEPVPVEPLESVPVEPLESVPVESAPVEPVLLEPAPLVV</sequence>
<dbReference type="Pfam" id="PF02621">
    <property type="entry name" value="VitK2_biosynth"/>
    <property type="match status" value="1"/>
</dbReference>
<keyword evidence="6" id="KW-1185">Reference proteome</keyword>
<comment type="catalytic activity">
    <reaction evidence="4">
        <text>chorismate = 3-[(1-carboxyvinyl)-oxy]benzoate + H2O</text>
        <dbReference type="Rhea" id="RHEA:40051"/>
        <dbReference type="ChEBI" id="CHEBI:15377"/>
        <dbReference type="ChEBI" id="CHEBI:29748"/>
        <dbReference type="ChEBI" id="CHEBI:76981"/>
        <dbReference type="EC" id="4.2.1.151"/>
    </reaction>
</comment>
<evidence type="ECO:0000256" key="2">
    <source>
        <dbReference type="ARBA" id="ARBA00022428"/>
    </source>
</evidence>
<evidence type="ECO:0000256" key="4">
    <source>
        <dbReference type="HAMAP-Rule" id="MF_00995"/>
    </source>
</evidence>
<evidence type="ECO:0000256" key="3">
    <source>
        <dbReference type="ARBA" id="ARBA00023239"/>
    </source>
</evidence>
<dbReference type="HAMAP" id="MF_00995">
    <property type="entry name" value="MqnA"/>
    <property type="match status" value="1"/>
</dbReference>
<comment type="similarity">
    <text evidence="4">Belongs to the MqnA/MqnD family. MqnA subfamily.</text>
</comment>
<accession>A0ABZ1U0E5</accession>
<gene>
    <name evidence="4" type="primary">mqnA</name>
    <name evidence="5" type="ORF">OHA16_17905</name>
</gene>
<dbReference type="Proteomes" id="UP001432222">
    <property type="component" value="Chromosome"/>
</dbReference>
<dbReference type="InterPro" id="IPR003773">
    <property type="entry name" value="Menaquinone_biosynth"/>
</dbReference>
<dbReference type="EMBL" id="CP108110">
    <property type="protein sequence ID" value="WUQ84673.1"/>
    <property type="molecule type" value="Genomic_DNA"/>
</dbReference>
<dbReference type="SUPFAM" id="SSF53850">
    <property type="entry name" value="Periplasmic binding protein-like II"/>
    <property type="match status" value="1"/>
</dbReference>